<evidence type="ECO:0000313" key="2">
    <source>
        <dbReference type="Proteomes" id="UP001175271"/>
    </source>
</evidence>
<dbReference type="EMBL" id="JAUCMV010000001">
    <property type="protein sequence ID" value="KAK0422979.1"/>
    <property type="molecule type" value="Genomic_DNA"/>
</dbReference>
<protein>
    <submittedName>
        <fullName evidence="1">Uncharacterized protein</fullName>
    </submittedName>
</protein>
<evidence type="ECO:0000313" key="1">
    <source>
        <dbReference type="EMBL" id="KAK0422979.1"/>
    </source>
</evidence>
<dbReference type="Proteomes" id="UP001175271">
    <property type="component" value="Unassembled WGS sequence"/>
</dbReference>
<accession>A0AA39IH31</accession>
<sequence length="108" mass="12779">MFSEDSRFLFRQEFSISTLVQFEKVFQLYVLDILHTHRHMYIRTKISCPGIIHKIVHKIKAFYGHVEFGSQVYGLRAYGYNATREFKAFTKALTLDQTPFDRNSLLQP</sequence>
<gene>
    <name evidence="1" type="ORF">QR680_007907</name>
</gene>
<dbReference type="AlphaFoldDB" id="A0AA39IH31"/>
<keyword evidence="2" id="KW-1185">Reference proteome</keyword>
<reference evidence="1" key="1">
    <citation type="submission" date="2023-06" db="EMBL/GenBank/DDBJ databases">
        <title>Genomic analysis of the entomopathogenic nematode Steinernema hermaphroditum.</title>
        <authorList>
            <person name="Schwarz E.M."/>
            <person name="Heppert J.K."/>
            <person name="Baniya A."/>
            <person name="Schwartz H.T."/>
            <person name="Tan C.-H."/>
            <person name="Antoshechkin I."/>
            <person name="Sternberg P.W."/>
            <person name="Goodrich-Blair H."/>
            <person name="Dillman A.R."/>
        </authorList>
    </citation>
    <scope>NUCLEOTIDE SEQUENCE</scope>
    <source>
        <strain evidence="1">PS9179</strain>
        <tissue evidence="1">Whole animal</tissue>
    </source>
</reference>
<comment type="caution">
    <text evidence="1">The sequence shown here is derived from an EMBL/GenBank/DDBJ whole genome shotgun (WGS) entry which is preliminary data.</text>
</comment>
<proteinExistence type="predicted"/>
<name>A0AA39IH31_9BILA</name>
<organism evidence="1 2">
    <name type="scientific">Steinernema hermaphroditum</name>
    <dbReference type="NCBI Taxonomy" id="289476"/>
    <lineage>
        <taxon>Eukaryota</taxon>
        <taxon>Metazoa</taxon>
        <taxon>Ecdysozoa</taxon>
        <taxon>Nematoda</taxon>
        <taxon>Chromadorea</taxon>
        <taxon>Rhabditida</taxon>
        <taxon>Tylenchina</taxon>
        <taxon>Panagrolaimomorpha</taxon>
        <taxon>Strongyloidoidea</taxon>
        <taxon>Steinernematidae</taxon>
        <taxon>Steinernema</taxon>
    </lineage>
</organism>